<dbReference type="Pfam" id="PF00356">
    <property type="entry name" value="LacI"/>
    <property type="match status" value="1"/>
</dbReference>
<keyword evidence="1" id="KW-0678">Repressor</keyword>
<evidence type="ECO:0000313" key="6">
    <source>
        <dbReference type="EMBL" id="QEN06150.1"/>
    </source>
</evidence>
<dbReference type="SUPFAM" id="SSF47413">
    <property type="entry name" value="lambda repressor-like DNA-binding domains"/>
    <property type="match status" value="1"/>
</dbReference>
<accession>A0A5C1QG91</accession>
<dbReference type="SMART" id="SM00354">
    <property type="entry name" value="HTH_LACI"/>
    <property type="match status" value="1"/>
</dbReference>
<dbReference type="PROSITE" id="PS50932">
    <property type="entry name" value="HTH_LACI_2"/>
    <property type="match status" value="1"/>
</dbReference>
<feature type="domain" description="HTH lacI-type" evidence="5">
    <location>
        <begin position="9"/>
        <end position="53"/>
    </location>
</feature>
<evidence type="ECO:0000256" key="2">
    <source>
        <dbReference type="ARBA" id="ARBA00023015"/>
    </source>
</evidence>
<proteinExistence type="predicted"/>
<keyword evidence="7" id="KW-1185">Reference proteome</keyword>
<protein>
    <submittedName>
        <fullName evidence="6">LacI family transcriptional regulator</fullName>
    </submittedName>
</protein>
<dbReference type="InterPro" id="IPR001761">
    <property type="entry name" value="Peripla_BP/Lac1_sug-bd_dom"/>
</dbReference>
<dbReference type="PANTHER" id="PTHR30146:SF148">
    <property type="entry name" value="HTH-TYPE TRANSCRIPTIONAL REPRESSOR PURR-RELATED"/>
    <property type="match status" value="1"/>
</dbReference>
<dbReference type="Pfam" id="PF00532">
    <property type="entry name" value="Peripla_BP_1"/>
    <property type="match status" value="1"/>
</dbReference>
<keyword evidence="3" id="KW-0238">DNA-binding</keyword>
<reference evidence="6 7" key="2">
    <citation type="submission" date="2019-09" db="EMBL/GenBank/DDBJ databases">
        <title>Complete Genome Sequence and Methylome Analysis of free living Spirochaetas.</title>
        <authorList>
            <person name="Leshcheva N."/>
            <person name="Mikheeva N."/>
        </authorList>
    </citation>
    <scope>NUCLEOTIDE SEQUENCE [LARGE SCALE GENOMIC DNA]</scope>
    <source>
        <strain evidence="6 7">P</strain>
    </source>
</reference>
<evidence type="ECO:0000256" key="1">
    <source>
        <dbReference type="ARBA" id="ARBA00022491"/>
    </source>
</evidence>
<dbReference type="Gene3D" id="1.10.260.40">
    <property type="entry name" value="lambda repressor-like DNA-binding domains"/>
    <property type="match status" value="1"/>
</dbReference>
<dbReference type="InterPro" id="IPR028082">
    <property type="entry name" value="Peripla_BP_I"/>
</dbReference>
<reference evidence="6 7" key="1">
    <citation type="submission" date="2019-02" db="EMBL/GenBank/DDBJ databases">
        <authorList>
            <person name="Fomenkov A."/>
            <person name="Dubinina G."/>
            <person name="Grabovich M."/>
            <person name="Vincze T."/>
            <person name="Roberts R.J."/>
        </authorList>
    </citation>
    <scope>NUCLEOTIDE SEQUENCE [LARGE SCALE GENOMIC DNA]</scope>
    <source>
        <strain evidence="6 7">P</strain>
    </source>
</reference>
<dbReference type="EMBL" id="CP035807">
    <property type="protein sequence ID" value="QEN06150.1"/>
    <property type="molecule type" value="Genomic_DNA"/>
</dbReference>
<dbReference type="SUPFAM" id="SSF53822">
    <property type="entry name" value="Periplasmic binding protein-like I"/>
    <property type="match status" value="1"/>
</dbReference>
<sequence>MKTLPRKKIVIDDVAKSAGVSTATVSRVINGYEGVSIDVSNRVNAAIEELGYIKPIKPKDRSNSNKKIGVVVPNIQNPYSSNLVKQIEDTLDNFGYSVMVMDSKNDPDKSINCVETLIDSGVAGLVYIPTHIKCEQENVLKDIDLPIVFLGRKVDFKEACFVGSETFIGAYNGAKYLLSLGHKDILYITGDSSNLSEKSSASVDKQGYSGFIEALEESGINFDKDNLVSGDYNMNTTYELVREAITNKSFTAIFTSGDVMAYGAYKAVLSSGLSVPNDISILGFDDLPMSSVLDLTTISQNAFGIGQNAGLLLHDLIEERKEGPQEIILPTNLCIRSTCGIKKE</sequence>
<dbReference type="PRINTS" id="PR00036">
    <property type="entry name" value="HTHLACI"/>
</dbReference>
<dbReference type="InterPro" id="IPR000843">
    <property type="entry name" value="HTH_LacI"/>
</dbReference>
<evidence type="ECO:0000259" key="5">
    <source>
        <dbReference type="PROSITE" id="PS50932"/>
    </source>
</evidence>
<evidence type="ECO:0000256" key="4">
    <source>
        <dbReference type="ARBA" id="ARBA00023163"/>
    </source>
</evidence>
<dbReference type="RefSeq" id="WP_149569384.1">
    <property type="nucleotide sequence ID" value="NZ_CP035807.1"/>
</dbReference>
<dbReference type="OrthoDB" id="305766at2"/>
<dbReference type="GO" id="GO:0000976">
    <property type="term" value="F:transcription cis-regulatory region binding"/>
    <property type="evidence" value="ECO:0007669"/>
    <property type="project" value="TreeGrafter"/>
</dbReference>
<evidence type="ECO:0000313" key="7">
    <source>
        <dbReference type="Proteomes" id="UP000323824"/>
    </source>
</evidence>
<dbReference type="CDD" id="cd01392">
    <property type="entry name" value="HTH_LacI"/>
    <property type="match status" value="1"/>
</dbReference>
<dbReference type="Proteomes" id="UP000323824">
    <property type="component" value="Chromosome"/>
</dbReference>
<dbReference type="InterPro" id="IPR010982">
    <property type="entry name" value="Lambda_DNA-bd_dom_sf"/>
</dbReference>
<dbReference type="KEGG" id="sper:EW093_16135"/>
<gene>
    <name evidence="6" type="ORF">EW093_16135</name>
</gene>
<name>A0A5C1QG91_9SPIO</name>
<evidence type="ECO:0000256" key="3">
    <source>
        <dbReference type="ARBA" id="ARBA00023125"/>
    </source>
</evidence>
<dbReference type="Gene3D" id="3.40.50.2300">
    <property type="match status" value="2"/>
</dbReference>
<dbReference type="PROSITE" id="PS00356">
    <property type="entry name" value="HTH_LACI_1"/>
    <property type="match status" value="1"/>
</dbReference>
<dbReference type="GO" id="GO:0003700">
    <property type="term" value="F:DNA-binding transcription factor activity"/>
    <property type="evidence" value="ECO:0007669"/>
    <property type="project" value="TreeGrafter"/>
</dbReference>
<dbReference type="PANTHER" id="PTHR30146">
    <property type="entry name" value="LACI-RELATED TRANSCRIPTIONAL REPRESSOR"/>
    <property type="match status" value="1"/>
</dbReference>
<keyword evidence="2" id="KW-0805">Transcription regulation</keyword>
<dbReference type="CDD" id="cd06267">
    <property type="entry name" value="PBP1_LacI_sugar_binding-like"/>
    <property type="match status" value="1"/>
</dbReference>
<organism evidence="6 7">
    <name type="scientific">Thiospirochaeta perfilievii</name>
    <dbReference type="NCBI Taxonomy" id="252967"/>
    <lineage>
        <taxon>Bacteria</taxon>
        <taxon>Pseudomonadati</taxon>
        <taxon>Spirochaetota</taxon>
        <taxon>Spirochaetia</taxon>
        <taxon>Spirochaetales</taxon>
        <taxon>Spirochaetaceae</taxon>
        <taxon>Thiospirochaeta</taxon>
    </lineage>
</organism>
<keyword evidence="4" id="KW-0804">Transcription</keyword>
<dbReference type="AlphaFoldDB" id="A0A5C1QG91"/>